<gene>
    <name evidence="1" type="ORF">NDK47_09345</name>
</gene>
<dbReference type="RefSeq" id="WP_251874557.1">
    <property type="nucleotide sequence ID" value="NZ_CP098755.1"/>
</dbReference>
<reference evidence="1" key="1">
    <citation type="submission" date="2022-06" db="EMBL/GenBank/DDBJ databases">
        <title>Genome sequencing of Brevibacillus sp. BB3-R1.</title>
        <authorList>
            <person name="Heo J."/>
            <person name="Lee D."/>
            <person name="Won M."/>
            <person name="Han B.-H."/>
            <person name="Hong S.-B."/>
            <person name="Kwon S.-W."/>
        </authorList>
    </citation>
    <scope>NUCLEOTIDE SEQUENCE</scope>
    <source>
        <strain evidence="1">BB3-R1</strain>
    </source>
</reference>
<name>A0ABY4WK92_9BACL</name>
<evidence type="ECO:0000313" key="2">
    <source>
        <dbReference type="Proteomes" id="UP001056500"/>
    </source>
</evidence>
<keyword evidence="2" id="KW-1185">Reference proteome</keyword>
<sequence>MATKVNTFPESTSRSQTRTLDILRLKSVKRVTVNTGSVTYSVSGETITFNLSGGAVSRRVQTGGSYTPADTKDVTDTRTGKGYIYYKWDGANWDYSHESGQASSSISYSSGGYTGTLTRTGFERTSGITQHPLPQNPTKGQTAVDSSFDWRATYSGPVTKPASDTRTYADYYQYTVTVEYEDNSAPTLTLSTQDNQTLTENSSLRLQGSALDPDPNDNVLIKYKINNSAARNAGSGVSDGSTPISFSKSLTFRDKRLWDGSTDITGANLAENIDHTLTVWAEDNQGGKSAEIIRKFRVIHNRPPVISGKDTNLGIVSVPPVVSYSVTEPEKDTFTVTEYRNGKQTKTFSGKEGQTYEIKIDPATWLRLEPGVPHEIKIRATDSKGMFSERIYTFTRTESRIEFELNMDNPVNRERFTCDARPTRILVTLDAVIPPGASLEKVEVCNNAFDKAPTYEDMTGSVKAGRGYIFTNQTKTAANWGINIRISFDKGTATGRVILNGFGGAFD</sequence>
<organism evidence="1 2">
    <name type="scientific">Brevibacillus ruminantium</name>
    <dbReference type="NCBI Taxonomy" id="2950604"/>
    <lineage>
        <taxon>Bacteria</taxon>
        <taxon>Bacillati</taxon>
        <taxon>Bacillota</taxon>
        <taxon>Bacilli</taxon>
        <taxon>Bacillales</taxon>
        <taxon>Paenibacillaceae</taxon>
        <taxon>Brevibacillus</taxon>
    </lineage>
</organism>
<evidence type="ECO:0000313" key="1">
    <source>
        <dbReference type="EMBL" id="USG67458.1"/>
    </source>
</evidence>
<protein>
    <submittedName>
        <fullName evidence="1">Uncharacterized protein</fullName>
    </submittedName>
</protein>
<dbReference type="EMBL" id="CP098755">
    <property type="protein sequence ID" value="USG67458.1"/>
    <property type="molecule type" value="Genomic_DNA"/>
</dbReference>
<proteinExistence type="predicted"/>
<dbReference type="Proteomes" id="UP001056500">
    <property type="component" value="Chromosome"/>
</dbReference>
<accession>A0ABY4WK92</accession>